<feature type="non-terminal residue" evidence="12">
    <location>
        <position position="1"/>
    </location>
</feature>
<evidence type="ECO:0000313" key="12">
    <source>
        <dbReference type="EMBL" id="MEQ2228533.1"/>
    </source>
</evidence>
<dbReference type="PANTHER" id="PTHR18945">
    <property type="entry name" value="NEUROTRANSMITTER GATED ION CHANNEL"/>
    <property type="match status" value="1"/>
</dbReference>
<dbReference type="InterPro" id="IPR036734">
    <property type="entry name" value="Neur_chan_lig-bd_sf"/>
</dbReference>
<dbReference type="InterPro" id="IPR002394">
    <property type="entry name" value="Nicotinic_acetylcholine_rcpt"/>
</dbReference>
<evidence type="ECO:0000256" key="7">
    <source>
        <dbReference type="ARBA" id="ARBA00023170"/>
    </source>
</evidence>
<gene>
    <name evidence="12" type="ORF">ILYODFUR_009911</name>
</gene>
<keyword evidence="8" id="KW-1071">Ligand-gated ion channel</keyword>
<name>A0ABV0TA22_9TELE</name>
<keyword evidence="1" id="KW-0813">Transport</keyword>
<evidence type="ECO:0000256" key="1">
    <source>
        <dbReference type="ARBA" id="ARBA00022448"/>
    </source>
</evidence>
<keyword evidence="3" id="KW-0812">Transmembrane</keyword>
<organism evidence="12 13">
    <name type="scientific">Ilyodon furcidens</name>
    <name type="common">goldbreast splitfin</name>
    <dbReference type="NCBI Taxonomy" id="33524"/>
    <lineage>
        <taxon>Eukaryota</taxon>
        <taxon>Metazoa</taxon>
        <taxon>Chordata</taxon>
        <taxon>Craniata</taxon>
        <taxon>Vertebrata</taxon>
        <taxon>Euteleostomi</taxon>
        <taxon>Actinopterygii</taxon>
        <taxon>Neopterygii</taxon>
        <taxon>Teleostei</taxon>
        <taxon>Neoteleostei</taxon>
        <taxon>Acanthomorphata</taxon>
        <taxon>Ovalentaria</taxon>
        <taxon>Atherinomorphae</taxon>
        <taxon>Cyprinodontiformes</taxon>
        <taxon>Goodeidae</taxon>
        <taxon>Ilyodon</taxon>
    </lineage>
</organism>
<evidence type="ECO:0000256" key="6">
    <source>
        <dbReference type="ARBA" id="ARBA00023136"/>
    </source>
</evidence>
<evidence type="ECO:0000256" key="2">
    <source>
        <dbReference type="ARBA" id="ARBA00022475"/>
    </source>
</evidence>
<keyword evidence="7" id="KW-0675">Receptor</keyword>
<keyword evidence="13" id="KW-1185">Reference proteome</keyword>
<evidence type="ECO:0000259" key="11">
    <source>
        <dbReference type="Pfam" id="PF02931"/>
    </source>
</evidence>
<accession>A0ABV0TA22</accession>
<dbReference type="InterPro" id="IPR006202">
    <property type="entry name" value="Neur_chan_lig-bd"/>
</dbReference>
<dbReference type="Pfam" id="PF02931">
    <property type="entry name" value="Neur_chan_LBD"/>
    <property type="match status" value="1"/>
</dbReference>
<dbReference type="InterPro" id="IPR006201">
    <property type="entry name" value="Neur_channel"/>
</dbReference>
<proteinExistence type="predicted"/>
<keyword evidence="9" id="KW-0407">Ion channel</keyword>
<keyword evidence="6" id="KW-0472">Membrane</keyword>
<protein>
    <recommendedName>
        <fullName evidence="11">Neurotransmitter-gated ion-channel ligand-binding domain-containing protein</fullName>
    </recommendedName>
</protein>
<evidence type="ECO:0000256" key="4">
    <source>
        <dbReference type="ARBA" id="ARBA00023018"/>
    </source>
</evidence>
<comment type="subcellular location">
    <subcellularLocation>
        <location evidence="10">Synaptic cell membrane</location>
        <topology evidence="10">Multi-pass membrane protein</topology>
    </subcellularLocation>
</comment>
<dbReference type="SUPFAM" id="SSF63712">
    <property type="entry name" value="Nicotinic receptor ligand binding domain-like"/>
    <property type="match status" value="1"/>
</dbReference>
<sequence>QEDFLSLAEMEDSLLRNLFKGYQKWVRPVGHANDTITVRFGLKISQLVDVDEKNQLMTTNVWLWQEWTDVKLKWNPEDYGGITSIRVPSETIWLPDIVLYEK</sequence>
<dbReference type="EMBL" id="JAHRIQ010023874">
    <property type="protein sequence ID" value="MEQ2228533.1"/>
    <property type="molecule type" value="Genomic_DNA"/>
</dbReference>
<dbReference type="PRINTS" id="PR00254">
    <property type="entry name" value="NICOTINICR"/>
</dbReference>
<evidence type="ECO:0000256" key="9">
    <source>
        <dbReference type="ARBA" id="ARBA00023303"/>
    </source>
</evidence>
<evidence type="ECO:0000256" key="10">
    <source>
        <dbReference type="ARBA" id="ARBA00034099"/>
    </source>
</evidence>
<evidence type="ECO:0000256" key="5">
    <source>
        <dbReference type="ARBA" id="ARBA00023065"/>
    </source>
</evidence>
<keyword evidence="5" id="KW-0406">Ion transport</keyword>
<dbReference type="Gene3D" id="2.70.170.10">
    <property type="entry name" value="Neurotransmitter-gated ion-channel ligand-binding domain"/>
    <property type="match status" value="1"/>
</dbReference>
<dbReference type="Proteomes" id="UP001482620">
    <property type="component" value="Unassembled WGS sequence"/>
</dbReference>
<keyword evidence="4" id="KW-0770">Synapse</keyword>
<feature type="domain" description="Neurotransmitter-gated ion-channel ligand-binding" evidence="11">
    <location>
        <begin position="12"/>
        <end position="102"/>
    </location>
</feature>
<keyword evidence="2" id="KW-1003">Cell membrane</keyword>
<evidence type="ECO:0000313" key="13">
    <source>
        <dbReference type="Proteomes" id="UP001482620"/>
    </source>
</evidence>
<comment type="caution">
    <text evidence="12">The sequence shown here is derived from an EMBL/GenBank/DDBJ whole genome shotgun (WGS) entry which is preliminary data.</text>
</comment>
<reference evidence="12 13" key="1">
    <citation type="submission" date="2021-06" db="EMBL/GenBank/DDBJ databases">
        <authorList>
            <person name="Palmer J.M."/>
        </authorList>
    </citation>
    <scope>NUCLEOTIDE SEQUENCE [LARGE SCALE GENOMIC DNA]</scope>
    <source>
        <strain evidence="13">if_2019</strain>
        <tissue evidence="12">Muscle</tissue>
    </source>
</reference>
<evidence type="ECO:0000256" key="3">
    <source>
        <dbReference type="ARBA" id="ARBA00022692"/>
    </source>
</evidence>
<evidence type="ECO:0000256" key="8">
    <source>
        <dbReference type="ARBA" id="ARBA00023286"/>
    </source>
</evidence>